<comment type="catalytic activity">
    <reaction evidence="4">
        <text>a 2'-deoxyadenosine in DNA + S-adenosyl-L-methionine = an N(6)-methyl-2'-deoxyadenosine in DNA + S-adenosyl-L-homocysteine + H(+)</text>
        <dbReference type="Rhea" id="RHEA:15197"/>
        <dbReference type="Rhea" id="RHEA-COMP:12418"/>
        <dbReference type="Rhea" id="RHEA-COMP:12419"/>
        <dbReference type="ChEBI" id="CHEBI:15378"/>
        <dbReference type="ChEBI" id="CHEBI:57856"/>
        <dbReference type="ChEBI" id="CHEBI:59789"/>
        <dbReference type="ChEBI" id="CHEBI:90615"/>
        <dbReference type="ChEBI" id="CHEBI:90616"/>
        <dbReference type="EC" id="2.1.1.72"/>
    </reaction>
</comment>
<evidence type="ECO:0000256" key="1">
    <source>
        <dbReference type="ARBA" id="ARBA00011900"/>
    </source>
</evidence>
<dbReference type="InterPro" id="IPR046816">
    <property type="entry name" value="MmeI_Mtase"/>
</dbReference>
<dbReference type="EMBL" id="VAVZ01000048">
    <property type="protein sequence ID" value="TLP93280.1"/>
    <property type="molecule type" value="Genomic_DNA"/>
</dbReference>
<comment type="caution">
    <text evidence="8">The sequence shown here is derived from an EMBL/GenBank/DDBJ whole genome shotgun (WGS) entry which is preliminary data.</text>
</comment>
<dbReference type="OrthoDB" id="4280289at2"/>
<evidence type="ECO:0000256" key="3">
    <source>
        <dbReference type="ARBA" id="ARBA00022679"/>
    </source>
</evidence>
<dbReference type="Pfam" id="PF20473">
    <property type="entry name" value="MmeI_Mtase"/>
    <property type="match status" value="1"/>
</dbReference>
<dbReference type="RefSeq" id="WP_138254095.1">
    <property type="nucleotide sequence ID" value="NZ_VAVZ01000048.1"/>
</dbReference>
<evidence type="ECO:0000313" key="8">
    <source>
        <dbReference type="EMBL" id="TLP93280.1"/>
    </source>
</evidence>
<evidence type="ECO:0000256" key="4">
    <source>
        <dbReference type="ARBA" id="ARBA00047942"/>
    </source>
</evidence>
<sequence>MRHLQTVHITACGSGNFLVIAYKELRKLEHAILERIGELSGQTQRELLGSWINIENFYGIEIDPFATEVAILSMWIAKHQMNVEFREKFGIDLPLIPLKEAGQVHQGNATRVDWNSVCANNGTDEIYLISNPPYLGSSVQEEQHKDDFRTFFGTGSYEKNLDYVALWFIKGARYITGSAAQLSFVSTNSVCQGQQVAMLWPQVFNLGLEIGFAHTSFKWENNAKKNAGVTVVVIGLRPRSRDPRYLFVDGIRSEAKQINAYLADANDVIVTKRSRPLAQVLPPMLFGSKAVDKGNLILEESEKIGLVELHPELEPVIRGYVGAEDYIKGTMRYALWFDTQSDYESYAHLPEIEARVERVREMRAESKKKATKLQADTPWRFAEVRYKPTESIIVPSVSSERREYVPMGYLDKNVVISNAANAIYDAQPWVFALLTSRMHMTWMRAAGGRLKKDYRYAATLVYNTFPIPGISGVSREALTEAAFRVLDVREYHSEKTLAELYDPEKMPGDLREAHQELDDLVDRIYKKSGFELDEDRLPYLFRLYEEMTAKEEAK</sequence>
<evidence type="ECO:0000256" key="2">
    <source>
        <dbReference type="ARBA" id="ARBA00022603"/>
    </source>
</evidence>
<keyword evidence="3 8" id="KW-0808">Transferase</keyword>
<keyword evidence="2 8" id="KW-0489">Methyltransferase</keyword>
<dbReference type="GO" id="GO:0032259">
    <property type="term" value="P:methylation"/>
    <property type="evidence" value="ECO:0007669"/>
    <property type="project" value="UniProtKB-KW"/>
</dbReference>
<dbReference type="Gene3D" id="3.40.50.150">
    <property type="entry name" value="Vaccinia Virus protein VP39"/>
    <property type="match status" value="1"/>
</dbReference>
<gene>
    <name evidence="8" type="ORF">FEF26_13650</name>
</gene>
<dbReference type="SUPFAM" id="SSF53335">
    <property type="entry name" value="S-adenosyl-L-methionine-dependent methyltransferases"/>
    <property type="match status" value="1"/>
</dbReference>
<name>A0A5R9B7J2_9MICC</name>
<reference evidence="8 9" key="1">
    <citation type="submission" date="2019-05" db="EMBL/GenBank/DDBJ databases">
        <title>Nesterenkonia sp. GY074 isolated from the Southern Atlantic Ocean.</title>
        <authorList>
            <person name="Zhang G."/>
        </authorList>
    </citation>
    <scope>NUCLEOTIDE SEQUENCE [LARGE SCALE GENOMIC DNA]</scope>
    <source>
        <strain evidence="8 9">GY074</strain>
    </source>
</reference>
<dbReference type="PANTHER" id="PTHR33841:SF1">
    <property type="entry name" value="DNA METHYLTRANSFERASE A"/>
    <property type="match status" value="1"/>
</dbReference>
<evidence type="ECO:0000259" key="7">
    <source>
        <dbReference type="Pfam" id="PF20473"/>
    </source>
</evidence>
<dbReference type="PANTHER" id="PTHR33841">
    <property type="entry name" value="DNA METHYLTRANSFERASE YEEA-RELATED"/>
    <property type="match status" value="1"/>
</dbReference>
<accession>A0A5R9B7J2</accession>
<dbReference type="InterPro" id="IPR046818">
    <property type="entry name" value="MmeI_C"/>
</dbReference>
<dbReference type="Proteomes" id="UP000310458">
    <property type="component" value="Unassembled WGS sequence"/>
</dbReference>
<dbReference type="InterPro" id="IPR050953">
    <property type="entry name" value="N4_N6_ade-DNA_methylase"/>
</dbReference>
<feature type="domain" description="MmeI-like DNA-methyltransferase" evidence="7">
    <location>
        <begin position="10"/>
        <end position="247"/>
    </location>
</feature>
<dbReference type="InterPro" id="IPR029063">
    <property type="entry name" value="SAM-dependent_MTases_sf"/>
</dbReference>
<dbReference type="InterPro" id="IPR046820">
    <property type="entry name" value="MmeI_TRD"/>
</dbReference>
<dbReference type="Pfam" id="PF20467">
    <property type="entry name" value="MmeI_C"/>
    <property type="match status" value="1"/>
</dbReference>
<protein>
    <recommendedName>
        <fullName evidence="1">site-specific DNA-methyltransferase (adenine-specific)</fullName>
        <ecNumber evidence="1">2.1.1.72</ecNumber>
    </recommendedName>
</protein>
<feature type="domain" description="MmeI-like target recognition" evidence="5">
    <location>
        <begin position="265"/>
        <end position="469"/>
    </location>
</feature>
<dbReference type="EC" id="2.1.1.72" evidence="1"/>
<organism evidence="8 9">
    <name type="scientific">Nesterenkonia salmonea</name>
    <dbReference type="NCBI Taxonomy" id="1804987"/>
    <lineage>
        <taxon>Bacteria</taxon>
        <taxon>Bacillati</taxon>
        <taxon>Actinomycetota</taxon>
        <taxon>Actinomycetes</taxon>
        <taxon>Micrococcales</taxon>
        <taxon>Micrococcaceae</taxon>
        <taxon>Nesterenkonia</taxon>
    </lineage>
</organism>
<dbReference type="GO" id="GO:0009007">
    <property type="term" value="F:site-specific DNA-methyltransferase (adenine-specific) activity"/>
    <property type="evidence" value="ECO:0007669"/>
    <property type="project" value="UniProtKB-EC"/>
</dbReference>
<evidence type="ECO:0000259" key="5">
    <source>
        <dbReference type="Pfam" id="PF20466"/>
    </source>
</evidence>
<keyword evidence="9" id="KW-1185">Reference proteome</keyword>
<proteinExistence type="predicted"/>
<dbReference type="AlphaFoldDB" id="A0A5R9B7J2"/>
<evidence type="ECO:0000259" key="6">
    <source>
        <dbReference type="Pfam" id="PF20467"/>
    </source>
</evidence>
<dbReference type="Pfam" id="PF20466">
    <property type="entry name" value="MmeI_TRD"/>
    <property type="match status" value="1"/>
</dbReference>
<feature type="domain" description="MmeI-like C-terminal" evidence="6">
    <location>
        <begin position="474"/>
        <end position="549"/>
    </location>
</feature>
<evidence type="ECO:0000313" key="9">
    <source>
        <dbReference type="Proteomes" id="UP000310458"/>
    </source>
</evidence>